<dbReference type="EMBL" id="JABZFV010000046">
    <property type="protein sequence ID" value="MBF0934643.1"/>
    <property type="molecule type" value="Genomic_DNA"/>
</dbReference>
<dbReference type="RefSeq" id="WP_023391837.1">
    <property type="nucleotide sequence ID" value="NZ_CAJPUI010000012.1"/>
</dbReference>
<dbReference type="SUPFAM" id="SSF158622">
    <property type="entry name" value="YheA/YmcA-like"/>
    <property type="match status" value="1"/>
</dbReference>
<dbReference type="GeneID" id="84817706"/>
<accession>A0A929MPT4</accession>
<comment type="caution">
    <text evidence="1">The sequence shown here is derived from an EMBL/GenBank/DDBJ whole genome shotgun (WGS) entry which is preliminary data.</text>
</comment>
<evidence type="ECO:0000313" key="2">
    <source>
        <dbReference type="Proteomes" id="UP000757900"/>
    </source>
</evidence>
<proteinExistence type="predicted"/>
<sequence length="117" mass="13420">MSNQNVYDTANQLEREIRQLPEVAAIRQALAGIEADETSKTLFESYKQQVQALSLREAQGHPIGEEEMKQIDELSKGIMADDHIRGLIEAERRMDQIIRDLNNIITKPLQEIYQQQA</sequence>
<protein>
    <submittedName>
        <fullName evidence="1">YlbF family regulator</fullName>
    </submittedName>
</protein>
<dbReference type="InterPro" id="IPR023378">
    <property type="entry name" value="YheA/YmcA-like_dom_sf"/>
</dbReference>
<dbReference type="Pfam" id="PF06133">
    <property type="entry name" value="Com_YlbF"/>
    <property type="match status" value="1"/>
</dbReference>
<organism evidence="1 2">
    <name type="scientific">Abiotrophia defectiva</name>
    <name type="common">Streptococcus defectivus</name>
    <dbReference type="NCBI Taxonomy" id="46125"/>
    <lineage>
        <taxon>Bacteria</taxon>
        <taxon>Bacillati</taxon>
        <taxon>Bacillota</taxon>
        <taxon>Bacilli</taxon>
        <taxon>Lactobacillales</taxon>
        <taxon>Aerococcaceae</taxon>
        <taxon>Abiotrophia</taxon>
    </lineage>
</organism>
<dbReference type="Gene3D" id="1.20.1500.10">
    <property type="entry name" value="YheA/YmcA-like"/>
    <property type="match status" value="1"/>
</dbReference>
<name>A0A929MPT4_ABIDE</name>
<dbReference type="InterPro" id="IPR010368">
    <property type="entry name" value="Com_YlbF"/>
</dbReference>
<dbReference type="Proteomes" id="UP000757900">
    <property type="component" value="Unassembled WGS sequence"/>
</dbReference>
<dbReference type="AlphaFoldDB" id="A0A929MPT4"/>
<gene>
    <name evidence="1" type="ORF">HXK00_03230</name>
</gene>
<evidence type="ECO:0000313" key="1">
    <source>
        <dbReference type="EMBL" id="MBF0934643.1"/>
    </source>
</evidence>
<reference evidence="1" key="1">
    <citation type="submission" date="2020-04" db="EMBL/GenBank/DDBJ databases">
        <title>Deep metagenomics examines the oral microbiome during advanced dental caries in children, revealing novel taxa and co-occurrences with host molecules.</title>
        <authorList>
            <person name="Baker J.L."/>
            <person name="Morton J.T."/>
            <person name="Dinis M."/>
            <person name="Alvarez R."/>
            <person name="Tran N.C."/>
            <person name="Knight R."/>
            <person name="Edlund A."/>
        </authorList>
    </citation>
    <scope>NUCLEOTIDE SEQUENCE</scope>
    <source>
        <strain evidence="1">JCVI_23_bin.16</strain>
    </source>
</reference>